<dbReference type="Proteomes" id="UP000004095">
    <property type="component" value="Unassembled WGS sequence"/>
</dbReference>
<dbReference type="EMBL" id="AAWS01000008">
    <property type="protein sequence ID" value="EAY30135.1"/>
    <property type="molecule type" value="Genomic_DNA"/>
</dbReference>
<sequence length="81" mass="9178">MACKPTSAQGKWIPQDKQQFLEFCKESRKNKNIQLSGQQIDRVCHCALKQAIKSYESFEAANADSIRQIGTTCVDEINKMP</sequence>
<gene>
    <name evidence="1" type="ORF">M23134_05468</name>
</gene>
<comment type="caution">
    <text evidence="1">The sequence shown here is derived from an EMBL/GenBank/DDBJ whole genome shotgun (WGS) entry which is preliminary data.</text>
</comment>
<keyword evidence="2" id="KW-1185">Reference proteome</keyword>
<dbReference type="AlphaFoldDB" id="A1ZHX8"/>
<evidence type="ECO:0000313" key="1">
    <source>
        <dbReference type="EMBL" id="EAY30135.1"/>
    </source>
</evidence>
<reference evidence="1 2" key="1">
    <citation type="submission" date="2007-01" db="EMBL/GenBank/DDBJ databases">
        <authorList>
            <person name="Haygood M."/>
            <person name="Podell S."/>
            <person name="Anderson C."/>
            <person name="Hopkinson B."/>
            <person name="Roe K."/>
            <person name="Barbeau K."/>
            <person name="Gaasterland T."/>
            <person name="Ferriera S."/>
            <person name="Johnson J."/>
            <person name="Kravitz S."/>
            <person name="Beeson K."/>
            <person name="Sutton G."/>
            <person name="Rogers Y.-H."/>
            <person name="Friedman R."/>
            <person name="Frazier M."/>
            <person name="Venter J.C."/>
        </authorList>
    </citation>
    <scope>NUCLEOTIDE SEQUENCE [LARGE SCALE GENOMIC DNA]</scope>
    <source>
        <strain evidence="1 2">ATCC 23134</strain>
    </source>
</reference>
<name>A1ZHX8_MICM2</name>
<accession>A1ZHX8</accession>
<organism evidence="1 2">
    <name type="scientific">Microscilla marina ATCC 23134</name>
    <dbReference type="NCBI Taxonomy" id="313606"/>
    <lineage>
        <taxon>Bacteria</taxon>
        <taxon>Pseudomonadati</taxon>
        <taxon>Bacteroidota</taxon>
        <taxon>Cytophagia</taxon>
        <taxon>Cytophagales</taxon>
        <taxon>Microscillaceae</taxon>
        <taxon>Microscilla</taxon>
    </lineage>
</organism>
<evidence type="ECO:0000313" key="2">
    <source>
        <dbReference type="Proteomes" id="UP000004095"/>
    </source>
</evidence>
<proteinExistence type="predicted"/>
<protein>
    <submittedName>
        <fullName evidence="1">Uncharacterized protein</fullName>
    </submittedName>
</protein>